<gene>
    <name evidence="1" type="ORF">JTE90_027432</name>
</gene>
<dbReference type="Proteomes" id="UP000827092">
    <property type="component" value="Unassembled WGS sequence"/>
</dbReference>
<comment type="caution">
    <text evidence="1">The sequence shown here is derived from an EMBL/GenBank/DDBJ whole genome shotgun (WGS) entry which is preliminary data.</text>
</comment>
<organism evidence="1 2">
    <name type="scientific">Oedothorax gibbosus</name>
    <dbReference type="NCBI Taxonomy" id="931172"/>
    <lineage>
        <taxon>Eukaryota</taxon>
        <taxon>Metazoa</taxon>
        <taxon>Ecdysozoa</taxon>
        <taxon>Arthropoda</taxon>
        <taxon>Chelicerata</taxon>
        <taxon>Arachnida</taxon>
        <taxon>Araneae</taxon>
        <taxon>Araneomorphae</taxon>
        <taxon>Entelegynae</taxon>
        <taxon>Araneoidea</taxon>
        <taxon>Linyphiidae</taxon>
        <taxon>Erigoninae</taxon>
        <taxon>Oedothorax</taxon>
    </lineage>
</organism>
<reference evidence="1 2" key="1">
    <citation type="journal article" date="2022" name="Nat. Ecol. Evol.">
        <title>A masculinizing supergene underlies an exaggerated male reproductive morph in a spider.</title>
        <authorList>
            <person name="Hendrickx F."/>
            <person name="De Corte Z."/>
            <person name="Sonet G."/>
            <person name="Van Belleghem S.M."/>
            <person name="Kostlbacher S."/>
            <person name="Vangestel C."/>
        </authorList>
    </citation>
    <scope>NUCLEOTIDE SEQUENCE [LARGE SCALE GENOMIC DNA]</scope>
    <source>
        <strain evidence="1">W744_W776</strain>
    </source>
</reference>
<sequence>MEDTPFISSQASFFAATDFAGQARPRSNRKDTHAPSEVRLGLLGRIRVASPDESYWTMSDTESYATARGSLERRFLL</sequence>
<proteinExistence type="predicted"/>
<dbReference type="AlphaFoldDB" id="A0AAV6VY75"/>
<evidence type="ECO:0000313" key="2">
    <source>
        <dbReference type="Proteomes" id="UP000827092"/>
    </source>
</evidence>
<protein>
    <submittedName>
        <fullName evidence="1">Uncharacterized protein</fullName>
    </submittedName>
</protein>
<dbReference type="EMBL" id="JAFNEN010000002">
    <property type="protein sequence ID" value="KAG8201957.1"/>
    <property type="molecule type" value="Genomic_DNA"/>
</dbReference>
<name>A0AAV6VY75_9ARAC</name>
<evidence type="ECO:0000313" key="1">
    <source>
        <dbReference type="EMBL" id="KAG8201957.1"/>
    </source>
</evidence>
<accession>A0AAV6VY75</accession>
<keyword evidence="2" id="KW-1185">Reference proteome</keyword>